<proteinExistence type="predicted"/>
<protein>
    <submittedName>
        <fullName evidence="1">Uncharacterized protein</fullName>
    </submittedName>
</protein>
<accession>A0A0A9C780</accession>
<reference evidence="1" key="2">
    <citation type="journal article" date="2015" name="Data Brief">
        <title>Shoot transcriptome of the giant reed, Arundo donax.</title>
        <authorList>
            <person name="Barrero R.A."/>
            <person name="Guerrero F.D."/>
            <person name="Moolhuijzen P."/>
            <person name="Goolsby J.A."/>
            <person name="Tidwell J."/>
            <person name="Bellgard S.E."/>
            <person name="Bellgard M.I."/>
        </authorList>
    </citation>
    <scope>NUCLEOTIDE SEQUENCE</scope>
    <source>
        <tissue evidence="1">Shoot tissue taken approximately 20 cm above the soil surface</tissue>
    </source>
</reference>
<reference evidence="1" key="1">
    <citation type="submission" date="2014-09" db="EMBL/GenBank/DDBJ databases">
        <authorList>
            <person name="Magalhaes I.L.F."/>
            <person name="Oliveira U."/>
            <person name="Santos F.R."/>
            <person name="Vidigal T.H.D.A."/>
            <person name="Brescovit A.D."/>
            <person name="Santos A.J."/>
        </authorList>
    </citation>
    <scope>NUCLEOTIDE SEQUENCE</scope>
    <source>
        <tissue evidence="1">Shoot tissue taken approximately 20 cm above the soil surface</tissue>
    </source>
</reference>
<dbReference type="EMBL" id="GBRH01226469">
    <property type="protein sequence ID" value="JAD71426.1"/>
    <property type="molecule type" value="Transcribed_RNA"/>
</dbReference>
<sequence length="115" mass="13072">MLCSFKVELKYGICCTVLEVDAVCYRGTGRRVEAKGVERENSRRMVGRSLMSPLLITGINSRFGSLSLQKLWSLHQTQLRRNEYRWCVGCSEGEDTYLSVSPRAAVAALMRSFWT</sequence>
<dbReference type="AlphaFoldDB" id="A0A0A9C780"/>
<organism evidence="1">
    <name type="scientific">Arundo donax</name>
    <name type="common">Giant reed</name>
    <name type="synonym">Donax arundinaceus</name>
    <dbReference type="NCBI Taxonomy" id="35708"/>
    <lineage>
        <taxon>Eukaryota</taxon>
        <taxon>Viridiplantae</taxon>
        <taxon>Streptophyta</taxon>
        <taxon>Embryophyta</taxon>
        <taxon>Tracheophyta</taxon>
        <taxon>Spermatophyta</taxon>
        <taxon>Magnoliopsida</taxon>
        <taxon>Liliopsida</taxon>
        <taxon>Poales</taxon>
        <taxon>Poaceae</taxon>
        <taxon>PACMAD clade</taxon>
        <taxon>Arundinoideae</taxon>
        <taxon>Arundineae</taxon>
        <taxon>Arundo</taxon>
    </lineage>
</organism>
<name>A0A0A9C780_ARUDO</name>
<evidence type="ECO:0000313" key="1">
    <source>
        <dbReference type="EMBL" id="JAD71426.1"/>
    </source>
</evidence>